<accession>A0A0V8HPW2</accession>
<keyword evidence="2" id="KW-1185">Reference proteome</keyword>
<protein>
    <submittedName>
        <fullName evidence="1">Uncharacterized protein</fullName>
    </submittedName>
</protein>
<proteinExistence type="predicted"/>
<dbReference type="RefSeq" id="WP_058297096.1">
    <property type="nucleotide sequence ID" value="NZ_FMAU01000001.1"/>
</dbReference>
<organism evidence="1 2">
    <name type="scientific">[Bacillus] enclensis</name>
    <dbReference type="NCBI Taxonomy" id="1402860"/>
    <lineage>
        <taxon>Bacteria</taxon>
        <taxon>Bacillati</taxon>
        <taxon>Bacillota</taxon>
        <taxon>Bacilli</taxon>
        <taxon>Bacillales</taxon>
        <taxon>Bacillaceae</taxon>
        <taxon>Rossellomorea</taxon>
    </lineage>
</organism>
<reference evidence="2" key="1">
    <citation type="submission" date="2016-08" db="EMBL/GenBank/DDBJ databases">
        <authorList>
            <person name="Varghese N."/>
            <person name="Submissions Spin"/>
        </authorList>
    </citation>
    <scope>NUCLEOTIDE SEQUENCE [LARGE SCALE GENOMIC DNA]</scope>
    <source>
        <strain evidence="2">SGD-1123</strain>
    </source>
</reference>
<dbReference type="Proteomes" id="UP000181997">
    <property type="component" value="Unassembled WGS sequence"/>
</dbReference>
<dbReference type="EMBL" id="FMAU01000001">
    <property type="protein sequence ID" value="SCB73584.1"/>
    <property type="molecule type" value="Genomic_DNA"/>
</dbReference>
<name>A0A0V8HPW2_9BACI</name>
<evidence type="ECO:0000313" key="2">
    <source>
        <dbReference type="Proteomes" id="UP000181997"/>
    </source>
</evidence>
<sequence length="135" mass="14068">MGLVLCDCRATAAGSGEMNCESPLLFLNFEFNADICPECLPASSSVTGAFTVTVFGLEIEADFVSTEIGFPICTIDAAGNQTLTVVVEGTLTLMGVPSDVTFTLSINEANQEICIEAEGIDPFCLPATVIFGAPC</sequence>
<evidence type="ECO:0000313" key="1">
    <source>
        <dbReference type="EMBL" id="SCB73584.1"/>
    </source>
</evidence>
<gene>
    <name evidence="1" type="ORF">GA0061094_0159</name>
</gene>
<dbReference type="AlphaFoldDB" id="A0A0V8HPW2"/>